<dbReference type="GO" id="GO:0003677">
    <property type="term" value="F:DNA binding"/>
    <property type="evidence" value="ECO:0007669"/>
    <property type="project" value="UniProtKB-KW"/>
</dbReference>
<dbReference type="EMBL" id="CABFWF030000012">
    <property type="protein sequence ID" value="CAD7041373.1"/>
    <property type="molecule type" value="Genomic_DNA"/>
</dbReference>
<comment type="caution">
    <text evidence="1">The sequence shown here is derived from an EMBL/GenBank/DDBJ whole genome shotgun (WGS) entry which is preliminary data.</text>
</comment>
<protein>
    <submittedName>
        <fullName evidence="1">AbrB/MazE/SpoVT family DNA-binding domain-containing protein</fullName>
    </submittedName>
</protein>
<keyword evidence="2" id="KW-1185">Reference proteome</keyword>
<dbReference type="RefSeq" id="WP_235988676.1">
    <property type="nucleotide sequence ID" value="NZ_CABFWF030000012.1"/>
</dbReference>
<name>A0ABN7JPS9_9HYPH</name>
<evidence type="ECO:0000313" key="1">
    <source>
        <dbReference type="EMBL" id="CAD7041373.1"/>
    </source>
</evidence>
<sequence>MVFTVENGKLTVAPKNDPLHEQERQRLEGFMARLRRIEGTGDPSIDADVLMGMTRDR</sequence>
<keyword evidence="1" id="KW-0238">DNA-binding</keyword>
<organism evidence="1 2">
    <name type="scientific">Pseudorhizobium endolithicum</name>
    <dbReference type="NCBI Taxonomy" id="1191678"/>
    <lineage>
        <taxon>Bacteria</taxon>
        <taxon>Pseudomonadati</taxon>
        <taxon>Pseudomonadota</taxon>
        <taxon>Alphaproteobacteria</taxon>
        <taxon>Hyphomicrobiales</taxon>
        <taxon>Rhizobiaceae</taxon>
        <taxon>Rhizobium/Agrobacterium group</taxon>
        <taxon>Pseudorhizobium</taxon>
    </lineage>
</organism>
<reference evidence="1 2" key="1">
    <citation type="submission" date="2020-11" db="EMBL/GenBank/DDBJ databases">
        <authorList>
            <person name="Lassalle F."/>
        </authorList>
    </citation>
    <scope>NUCLEOTIDE SEQUENCE [LARGE SCALE GENOMIC DNA]</scope>
    <source>
        <strain evidence="1 2">JC140</strain>
    </source>
</reference>
<evidence type="ECO:0000313" key="2">
    <source>
        <dbReference type="Proteomes" id="UP000606921"/>
    </source>
</evidence>
<accession>A0ABN7JPS9</accession>
<dbReference type="Proteomes" id="UP000606921">
    <property type="component" value="Unassembled WGS sequence"/>
</dbReference>
<gene>
    <name evidence="1" type="ORF">REJC140_01000</name>
</gene>
<proteinExistence type="predicted"/>